<name>A0ACC0TWH0_9AGAM</name>
<protein>
    <submittedName>
        <fullName evidence="1">GH3 auxin-responsive promoter-domain-containing protein</fullName>
    </submittedName>
</protein>
<gene>
    <name evidence="1" type="ORF">F5148DRAFT_1290693</name>
</gene>
<organism evidence="1 2">
    <name type="scientific">Russula earlei</name>
    <dbReference type="NCBI Taxonomy" id="71964"/>
    <lineage>
        <taxon>Eukaryota</taxon>
        <taxon>Fungi</taxon>
        <taxon>Dikarya</taxon>
        <taxon>Basidiomycota</taxon>
        <taxon>Agaricomycotina</taxon>
        <taxon>Agaricomycetes</taxon>
        <taxon>Russulales</taxon>
        <taxon>Russulaceae</taxon>
        <taxon>Russula</taxon>
    </lineage>
</organism>
<evidence type="ECO:0000313" key="2">
    <source>
        <dbReference type="Proteomes" id="UP001207468"/>
    </source>
</evidence>
<reference evidence="1" key="1">
    <citation type="submission" date="2021-03" db="EMBL/GenBank/DDBJ databases">
        <title>Evolutionary priming and transition to the ectomycorrhizal habit in an iconic lineage of mushroom-forming fungi: is preadaptation a requirement?</title>
        <authorList>
            <consortium name="DOE Joint Genome Institute"/>
            <person name="Looney B.P."/>
            <person name="Miyauchi S."/>
            <person name="Morin E."/>
            <person name="Drula E."/>
            <person name="Courty P.E."/>
            <person name="Chicoki N."/>
            <person name="Fauchery L."/>
            <person name="Kohler A."/>
            <person name="Kuo A."/>
            <person name="LaButti K."/>
            <person name="Pangilinan J."/>
            <person name="Lipzen A."/>
            <person name="Riley R."/>
            <person name="Andreopoulos W."/>
            <person name="He G."/>
            <person name="Johnson J."/>
            <person name="Barry K.W."/>
            <person name="Grigoriev I.V."/>
            <person name="Nagy L."/>
            <person name="Hibbett D."/>
            <person name="Henrissat B."/>
            <person name="Matheny P.B."/>
            <person name="Labbe J."/>
            <person name="Martin A.F."/>
        </authorList>
    </citation>
    <scope>NUCLEOTIDE SEQUENCE</scope>
    <source>
        <strain evidence="1">BPL698</strain>
    </source>
</reference>
<accession>A0ACC0TWH0</accession>
<comment type="caution">
    <text evidence="1">The sequence shown here is derived from an EMBL/GenBank/DDBJ whole genome shotgun (WGS) entry which is preliminary data.</text>
</comment>
<evidence type="ECO:0000313" key="1">
    <source>
        <dbReference type="EMBL" id="KAI9450668.1"/>
    </source>
</evidence>
<sequence>MAIIDIKVPASISRALGLPRSSARRQQVKVLKKLLRKARFTEFGQQYRFDDILISKHPGKKFQELVPTFNYNKIYKDWWYKTLEGVPDVCWPGKIKYYALSSGTSEAASKYIPVTSDLLRGNKIVMIKQLISLKNYEDIPYASISKGWLALGGSTELEKGEAGYYAGDLSGITAKKQPFWFQPFYKPGKKIAKQKDWHKKLEEIVEKAPGWDIGFVVGVPAWIQMCMEMIIKRYNLNTIHDIWPNLAFFVHGGVSFEPYKKGFEKLLAKPLTYIETYLASEGFLAYQDRQYSKGMRLVTSEHIFFEFVPFDDKNFNADGDMVENPEALMIHEVEEGKDYAVLISTTAGTWRYLLGDTLKFVDKERCEIVITGRTKHFLSLVGEHLSVDNMNKAIQVASSQLNISIPEFTVAGVPYGSFFAHHWYVACDDAVNAEQLRVLIDNTLKDLNDDYAVERRSALKEVMLDVLTEQQFMDFMKAKGKVGGQHKFPRVLKAFIKGLGLGLILAISVGPVIFSIIKQSLYNGHKAGYIFVAGVSASDITLVTVCNLFTALFSSALTHEKLIGIIGSAFLVGLGIYTIFFKKVSTDDGGGFHEVKTLRKRDMTGIFFSGYLMNTLNPGALLFWLASSATILNDSEGAKHPMQYRLIVFITCLLLVLATDIAKVILAGKLRSRLTPKNMHHVNVLSGIIVIAFGIALFWGAFTGHFL</sequence>
<dbReference type="EMBL" id="JAGFNK010000420">
    <property type="protein sequence ID" value="KAI9450668.1"/>
    <property type="molecule type" value="Genomic_DNA"/>
</dbReference>
<keyword evidence="2" id="KW-1185">Reference proteome</keyword>
<proteinExistence type="predicted"/>
<dbReference type="Proteomes" id="UP001207468">
    <property type="component" value="Unassembled WGS sequence"/>
</dbReference>